<name>A0A2P2J554_RHIMU</name>
<organism evidence="1">
    <name type="scientific">Rhizophora mucronata</name>
    <name type="common">Asiatic mangrove</name>
    <dbReference type="NCBI Taxonomy" id="61149"/>
    <lineage>
        <taxon>Eukaryota</taxon>
        <taxon>Viridiplantae</taxon>
        <taxon>Streptophyta</taxon>
        <taxon>Embryophyta</taxon>
        <taxon>Tracheophyta</taxon>
        <taxon>Spermatophyta</taxon>
        <taxon>Magnoliopsida</taxon>
        <taxon>eudicotyledons</taxon>
        <taxon>Gunneridae</taxon>
        <taxon>Pentapetalae</taxon>
        <taxon>rosids</taxon>
        <taxon>fabids</taxon>
        <taxon>Malpighiales</taxon>
        <taxon>Rhizophoraceae</taxon>
        <taxon>Rhizophora</taxon>
    </lineage>
</organism>
<sequence>MKKVHRWQRILILSFLCFTVLAPLVFVSIRLNVFRTIGQKEFIEDGRIKYTADAVKLNALEQEADEGLKEPKLVIYKEKDFGSVVVLSSSDGKIDSKQSGSMGDTDLSTRQSEIARYTAGLESNGCYCLLFA</sequence>
<dbReference type="AlphaFoldDB" id="A0A2P2J554"/>
<reference evidence="1" key="1">
    <citation type="submission" date="2018-02" db="EMBL/GenBank/DDBJ databases">
        <title>Rhizophora mucronata_Transcriptome.</title>
        <authorList>
            <person name="Meera S.P."/>
            <person name="Sreeshan A."/>
            <person name="Augustine A."/>
        </authorList>
    </citation>
    <scope>NUCLEOTIDE SEQUENCE</scope>
    <source>
        <tissue evidence="1">Leaf</tissue>
    </source>
</reference>
<proteinExistence type="predicted"/>
<protein>
    <submittedName>
        <fullName evidence="1">Uncharacterized protein</fullName>
    </submittedName>
</protein>
<accession>A0A2P2J554</accession>
<dbReference type="EMBL" id="GGEC01008131">
    <property type="protein sequence ID" value="MBW88614.1"/>
    <property type="molecule type" value="Transcribed_RNA"/>
</dbReference>
<evidence type="ECO:0000313" key="1">
    <source>
        <dbReference type="EMBL" id="MBW88614.1"/>
    </source>
</evidence>